<dbReference type="GeneID" id="66054435"/>
<dbReference type="Proteomes" id="UP000006906">
    <property type="component" value="Chromosome 8"/>
</dbReference>
<name>A0A2K3DHH1_CHLRE</name>
<feature type="region of interest" description="Disordered" evidence="1">
    <location>
        <begin position="19"/>
        <end position="50"/>
    </location>
</feature>
<dbReference type="EMBL" id="CM008969">
    <property type="protein sequence ID" value="PNW79974.1"/>
    <property type="molecule type" value="Genomic_DNA"/>
</dbReference>
<dbReference type="Gramene" id="PNW79974">
    <property type="protein sequence ID" value="PNW79974"/>
    <property type="gene ID" value="CHLRE_08g373367v5"/>
</dbReference>
<proteinExistence type="predicted"/>
<dbReference type="KEGG" id="cre:CHLRE_08g373367v5"/>
<evidence type="ECO:0000256" key="1">
    <source>
        <dbReference type="SAM" id="MobiDB-lite"/>
    </source>
</evidence>
<gene>
    <name evidence="2" type="ORF">CHLRE_08g373367v5</name>
</gene>
<protein>
    <submittedName>
        <fullName evidence="2">Uncharacterized protein</fullName>
    </submittedName>
</protein>
<dbReference type="RefSeq" id="XP_042922099.1">
    <property type="nucleotide sequence ID" value="XM_043065099.1"/>
</dbReference>
<keyword evidence="3" id="KW-1185">Reference proteome</keyword>
<organism evidence="2 3">
    <name type="scientific">Chlamydomonas reinhardtii</name>
    <name type="common">Chlamydomonas smithii</name>
    <dbReference type="NCBI Taxonomy" id="3055"/>
    <lineage>
        <taxon>Eukaryota</taxon>
        <taxon>Viridiplantae</taxon>
        <taxon>Chlorophyta</taxon>
        <taxon>core chlorophytes</taxon>
        <taxon>Chlorophyceae</taxon>
        <taxon>CS clade</taxon>
        <taxon>Chlamydomonadales</taxon>
        <taxon>Chlamydomonadaceae</taxon>
        <taxon>Chlamydomonas</taxon>
    </lineage>
</organism>
<accession>A0A2K3DHH1</accession>
<reference evidence="2 3" key="1">
    <citation type="journal article" date="2007" name="Science">
        <title>The Chlamydomonas genome reveals the evolution of key animal and plant functions.</title>
        <authorList>
            <person name="Merchant S.S."/>
            <person name="Prochnik S.E."/>
            <person name="Vallon O."/>
            <person name="Harris E.H."/>
            <person name="Karpowicz S.J."/>
            <person name="Witman G.B."/>
            <person name="Terry A."/>
            <person name="Salamov A."/>
            <person name="Fritz-Laylin L.K."/>
            <person name="Marechal-Drouard L."/>
            <person name="Marshall W.F."/>
            <person name="Qu L.H."/>
            <person name="Nelson D.R."/>
            <person name="Sanderfoot A.A."/>
            <person name="Spalding M.H."/>
            <person name="Kapitonov V.V."/>
            <person name="Ren Q."/>
            <person name="Ferris P."/>
            <person name="Lindquist E."/>
            <person name="Shapiro H."/>
            <person name="Lucas S.M."/>
            <person name="Grimwood J."/>
            <person name="Schmutz J."/>
            <person name="Cardol P."/>
            <person name="Cerutti H."/>
            <person name="Chanfreau G."/>
            <person name="Chen C.L."/>
            <person name="Cognat V."/>
            <person name="Croft M.T."/>
            <person name="Dent R."/>
            <person name="Dutcher S."/>
            <person name="Fernandez E."/>
            <person name="Fukuzawa H."/>
            <person name="Gonzalez-Ballester D."/>
            <person name="Gonzalez-Halphen D."/>
            <person name="Hallmann A."/>
            <person name="Hanikenne M."/>
            <person name="Hippler M."/>
            <person name="Inwood W."/>
            <person name="Jabbari K."/>
            <person name="Kalanon M."/>
            <person name="Kuras R."/>
            <person name="Lefebvre P.A."/>
            <person name="Lemaire S.D."/>
            <person name="Lobanov A.V."/>
            <person name="Lohr M."/>
            <person name="Manuell A."/>
            <person name="Meier I."/>
            <person name="Mets L."/>
            <person name="Mittag M."/>
            <person name="Mittelmeier T."/>
            <person name="Moroney J.V."/>
            <person name="Moseley J."/>
            <person name="Napoli C."/>
            <person name="Nedelcu A.M."/>
            <person name="Niyogi K."/>
            <person name="Novoselov S.V."/>
            <person name="Paulsen I.T."/>
            <person name="Pazour G."/>
            <person name="Purton S."/>
            <person name="Ral J.P."/>
            <person name="Riano-Pachon D.M."/>
            <person name="Riekhof W."/>
            <person name="Rymarquis L."/>
            <person name="Schroda M."/>
            <person name="Stern D."/>
            <person name="Umen J."/>
            <person name="Willows R."/>
            <person name="Wilson N."/>
            <person name="Zimmer S.L."/>
            <person name="Allmer J."/>
            <person name="Balk J."/>
            <person name="Bisova K."/>
            <person name="Chen C.J."/>
            <person name="Elias M."/>
            <person name="Gendler K."/>
            <person name="Hauser C."/>
            <person name="Lamb M.R."/>
            <person name="Ledford H."/>
            <person name="Long J.C."/>
            <person name="Minagawa J."/>
            <person name="Page M.D."/>
            <person name="Pan J."/>
            <person name="Pootakham W."/>
            <person name="Roje S."/>
            <person name="Rose A."/>
            <person name="Stahlberg E."/>
            <person name="Terauchi A.M."/>
            <person name="Yang P."/>
            <person name="Ball S."/>
            <person name="Bowler C."/>
            <person name="Dieckmann C.L."/>
            <person name="Gladyshev V.N."/>
            <person name="Green P."/>
            <person name="Jorgensen R."/>
            <person name="Mayfield S."/>
            <person name="Mueller-Roeber B."/>
            <person name="Rajamani S."/>
            <person name="Sayre R.T."/>
            <person name="Brokstein P."/>
            <person name="Dubchak I."/>
            <person name="Goodstein D."/>
            <person name="Hornick L."/>
            <person name="Huang Y.W."/>
            <person name="Jhaveri J."/>
            <person name="Luo Y."/>
            <person name="Martinez D."/>
            <person name="Ngau W.C."/>
            <person name="Otillar B."/>
            <person name="Poliakov A."/>
            <person name="Porter A."/>
            <person name="Szajkowski L."/>
            <person name="Werner G."/>
            <person name="Zhou K."/>
            <person name="Grigoriev I.V."/>
            <person name="Rokhsar D.S."/>
            <person name="Grossman A.R."/>
        </authorList>
    </citation>
    <scope>NUCLEOTIDE SEQUENCE [LARGE SCALE GENOMIC DNA]</scope>
    <source>
        <strain evidence="3">CC-503</strain>
    </source>
</reference>
<sequence length="238" mass="25742">MALRFRALRWCLVHEEKRHMQQGAEGDAPGRREAVGYSSPRAAGCPDNTKGTEDGVCGPSARILHLEPCCTANGVVLDGNGLVESIVYEDKAAAKPLPEVTDSNGIGRALCSADLDPQPTDRLRVFDEIKRLSGDAIKLYASIAGLRVTAGNDMCRPRKPVETPAQAYATIARESPVWWADLERQLPWRMLDLTGQHAVVRATKAVGSTAEAAYQSQSKFMLGSDTAPMLAERAIAKL</sequence>
<evidence type="ECO:0000313" key="2">
    <source>
        <dbReference type="EMBL" id="PNW79974.1"/>
    </source>
</evidence>
<evidence type="ECO:0000313" key="3">
    <source>
        <dbReference type="Proteomes" id="UP000006906"/>
    </source>
</evidence>
<dbReference type="InParanoid" id="A0A2K3DHH1"/>
<dbReference type="AlphaFoldDB" id="A0A2K3DHH1"/>